<accession>A0A9E6ZX62</accession>
<keyword evidence="1" id="KW-0472">Membrane</keyword>
<keyword evidence="3" id="KW-1185">Reference proteome</keyword>
<gene>
    <name evidence="2" type="ORF">MQE35_04040</name>
</gene>
<protein>
    <submittedName>
        <fullName evidence="2">Uncharacterized protein</fullName>
    </submittedName>
</protein>
<dbReference type="EMBL" id="CP094358">
    <property type="protein sequence ID" value="UOB18466.1"/>
    <property type="molecule type" value="Genomic_DNA"/>
</dbReference>
<name>A0A9E6ZX62_9FLAO</name>
<dbReference type="RefSeq" id="WP_255844702.1">
    <property type="nucleotide sequence ID" value="NZ_CP094358.1"/>
</dbReference>
<proteinExistence type="predicted"/>
<evidence type="ECO:0000313" key="3">
    <source>
        <dbReference type="Proteomes" id="UP000831290"/>
    </source>
</evidence>
<dbReference type="AlphaFoldDB" id="A0A9E6ZX62"/>
<reference evidence="2" key="1">
    <citation type="submission" date="2022-03" db="EMBL/GenBank/DDBJ databases">
        <title>Description of Abyssus ytuae gen. nov., sp. nov., a novel member of the family Flavobacteriaceae isolated from the sediment of Mariana Trench.</title>
        <authorList>
            <person name="Zhang J."/>
            <person name="Xu X."/>
        </authorList>
    </citation>
    <scope>NUCLEOTIDE SEQUENCE</scope>
    <source>
        <strain evidence="2">MT3330</strain>
    </source>
</reference>
<feature type="transmembrane region" description="Helical" evidence="1">
    <location>
        <begin position="21"/>
        <end position="44"/>
    </location>
</feature>
<organism evidence="2 3">
    <name type="scientific">Abyssalbus ytuae</name>
    <dbReference type="NCBI Taxonomy" id="2926907"/>
    <lineage>
        <taxon>Bacteria</taxon>
        <taxon>Pseudomonadati</taxon>
        <taxon>Bacteroidota</taxon>
        <taxon>Flavobacteriia</taxon>
        <taxon>Flavobacteriales</taxon>
        <taxon>Flavobacteriaceae</taxon>
        <taxon>Abyssalbus</taxon>
    </lineage>
</organism>
<sequence length="86" mass="10146">MYVSGFFYERKWIKSCRQISYLIIFVLYVLTAQLNKSFAAYSVLPIQEIGIAKIKVKAERKWLLFPIKNGSVSFSKIEVYELDDIW</sequence>
<dbReference type="Proteomes" id="UP000831290">
    <property type="component" value="Chromosome"/>
</dbReference>
<keyword evidence="1" id="KW-0812">Transmembrane</keyword>
<keyword evidence="1" id="KW-1133">Transmembrane helix</keyword>
<evidence type="ECO:0000256" key="1">
    <source>
        <dbReference type="SAM" id="Phobius"/>
    </source>
</evidence>
<evidence type="ECO:0000313" key="2">
    <source>
        <dbReference type="EMBL" id="UOB18466.1"/>
    </source>
</evidence>
<dbReference type="KEGG" id="fbm:MQE35_04040"/>